<evidence type="ECO:0000313" key="21">
    <source>
        <dbReference type="EMBL" id="MEA5444883.1"/>
    </source>
</evidence>
<keyword evidence="15" id="KW-0902">Two-component regulatory system</keyword>
<evidence type="ECO:0000256" key="2">
    <source>
        <dbReference type="ARBA" id="ARBA00001966"/>
    </source>
</evidence>
<evidence type="ECO:0000256" key="19">
    <source>
        <dbReference type="SAM" id="Coils"/>
    </source>
</evidence>
<keyword evidence="19" id="KW-0175">Coiled coil</keyword>
<keyword evidence="6" id="KW-0004">4Fe-4S</keyword>
<dbReference type="InterPro" id="IPR036890">
    <property type="entry name" value="HATPase_C_sf"/>
</dbReference>
<feature type="coiled-coil region" evidence="19">
    <location>
        <begin position="3"/>
        <end position="37"/>
    </location>
</feature>
<dbReference type="InterPro" id="IPR050482">
    <property type="entry name" value="Sensor_HK_TwoCompSys"/>
</dbReference>
<keyword evidence="8" id="KW-0597">Phosphoprotein</keyword>
<accession>A0AAP6MJY5</accession>
<keyword evidence="22" id="KW-1185">Reference proteome</keyword>
<evidence type="ECO:0000256" key="18">
    <source>
        <dbReference type="ARBA" id="ARBA00030800"/>
    </source>
</evidence>
<dbReference type="AlphaFoldDB" id="A0AAP6MJY5"/>
<comment type="caution">
    <text evidence="21">The sequence shown here is derived from an EMBL/GenBank/DDBJ whole genome shotgun (WGS) entry which is preliminary data.</text>
</comment>
<dbReference type="GO" id="GO:0005737">
    <property type="term" value="C:cytoplasm"/>
    <property type="evidence" value="ECO:0007669"/>
    <property type="project" value="UniProtKB-SubCell"/>
</dbReference>
<evidence type="ECO:0000313" key="22">
    <source>
        <dbReference type="Proteomes" id="UP001302316"/>
    </source>
</evidence>
<dbReference type="RefSeq" id="WP_346050515.1">
    <property type="nucleotide sequence ID" value="NZ_JAYGII010000004.1"/>
</dbReference>
<sequence>MIFKRLSRRSRQDADRLQALEQQNDALFSELAQVQQRFGGLARSVWRVQEEERRHIARELHDSVGQTLTALCHRVESLDGDSAARDAAASLCRQALEEVRELSRLLRPPVLDDLGLVPALKWLARRVRESHGIPVNVRAGDESVGVDSDAETLIFRVAQESLSNAVRHGRPTRIDIRLTRIGNRLELQVRDNGEGFDPEAVETREERGIGLAGMRDRVSLFGGELLISSSPGRGTMVSASLVLDRGEGDGDH</sequence>
<keyword evidence="12 21" id="KW-0418">Kinase</keyword>
<dbReference type="Gene3D" id="1.20.5.1930">
    <property type="match status" value="1"/>
</dbReference>
<dbReference type="GO" id="GO:0046983">
    <property type="term" value="F:protein dimerization activity"/>
    <property type="evidence" value="ECO:0007669"/>
    <property type="project" value="InterPro"/>
</dbReference>
<dbReference type="InterPro" id="IPR004358">
    <property type="entry name" value="Sig_transdc_His_kin-like_C"/>
</dbReference>
<dbReference type="PANTHER" id="PTHR24421:SF10">
    <property type="entry name" value="NITRATE_NITRITE SENSOR PROTEIN NARQ"/>
    <property type="match status" value="1"/>
</dbReference>
<dbReference type="Pfam" id="PF07730">
    <property type="entry name" value="HisKA_3"/>
    <property type="match status" value="1"/>
</dbReference>
<keyword evidence="16" id="KW-0411">Iron-sulfur</keyword>
<dbReference type="InterPro" id="IPR005467">
    <property type="entry name" value="His_kinase_dom"/>
</dbReference>
<evidence type="ECO:0000256" key="5">
    <source>
        <dbReference type="ARBA" id="ARBA00017322"/>
    </source>
</evidence>
<dbReference type="SUPFAM" id="SSF55874">
    <property type="entry name" value="ATPase domain of HSP90 chaperone/DNA topoisomerase II/histidine kinase"/>
    <property type="match status" value="1"/>
</dbReference>
<dbReference type="Proteomes" id="UP001302316">
    <property type="component" value="Unassembled WGS sequence"/>
</dbReference>
<dbReference type="PRINTS" id="PR00344">
    <property type="entry name" value="BCTRLSENSOR"/>
</dbReference>
<dbReference type="GO" id="GO:0005524">
    <property type="term" value="F:ATP binding"/>
    <property type="evidence" value="ECO:0007669"/>
    <property type="project" value="UniProtKB-KW"/>
</dbReference>
<name>A0AAP6MJY5_9GAMM</name>
<comment type="function">
    <text evidence="17">Member of the two-component regulatory system NreB/NreC involved in the control of dissimilatory nitrate/nitrite reduction in response to oxygen. NreB functions as a direct oxygen sensor histidine kinase which is autophosphorylated, in the absence of oxygen, probably at the conserved histidine residue, and transfers its phosphate group probably to a conserved aspartate residue of NreC. NreB/NreC activates the expression of the nitrate (narGHJI) and nitrite (nir) reductase operons, as well as the putative nitrate transporter gene narT.</text>
</comment>
<evidence type="ECO:0000256" key="14">
    <source>
        <dbReference type="ARBA" id="ARBA00023004"/>
    </source>
</evidence>
<evidence type="ECO:0000256" key="12">
    <source>
        <dbReference type="ARBA" id="ARBA00022777"/>
    </source>
</evidence>
<keyword evidence="13" id="KW-0067">ATP-binding</keyword>
<comment type="catalytic activity">
    <reaction evidence="1">
        <text>ATP + protein L-histidine = ADP + protein N-phospho-L-histidine.</text>
        <dbReference type="EC" id="2.7.13.3"/>
    </reaction>
</comment>
<dbReference type="GO" id="GO:0051539">
    <property type="term" value="F:4 iron, 4 sulfur cluster binding"/>
    <property type="evidence" value="ECO:0007669"/>
    <property type="project" value="UniProtKB-KW"/>
</dbReference>
<dbReference type="PANTHER" id="PTHR24421">
    <property type="entry name" value="NITRATE/NITRITE SENSOR PROTEIN NARX-RELATED"/>
    <property type="match status" value="1"/>
</dbReference>
<evidence type="ECO:0000256" key="7">
    <source>
        <dbReference type="ARBA" id="ARBA00022490"/>
    </source>
</evidence>
<keyword evidence="9" id="KW-0808">Transferase</keyword>
<comment type="subcellular location">
    <subcellularLocation>
        <location evidence="3">Cytoplasm</location>
    </subcellularLocation>
</comment>
<dbReference type="InterPro" id="IPR011712">
    <property type="entry name" value="Sig_transdc_His_kin_sub3_dim/P"/>
</dbReference>
<evidence type="ECO:0000256" key="15">
    <source>
        <dbReference type="ARBA" id="ARBA00023012"/>
    </source>
</evidence>
<dbReference type="Gene3D" id="3.30.565.10">
    <property type="entry name" value="Histidine kinase-like ATPase, C-terminal domain"/>
    <property type="match status" value="1"/>
</dbReference>
<proteinExistence type="predicted"/>
<protein>
    <recommendedName>
        <fullName evidence="5">Oxygen sensor histidine kinase NreB</fullName>
        <ecNumber evidence="4">2.7.13.3</ecNumber>
    </recommendedName>
    <alternativeName>
        <fullName evidence="18">Nitrogen regulation protein B</fullName>
    </alternativeName>
</protein>
<dbReference type="InterPro" id="IPR003594">
    <property type="entry name" value="HATPase_dom"/>
</dbReference>
<keyword evidence="10" id="KW-0479">Metal-binding</keyword>
<evidence type="ECO:0000256" key="9">
    <source>
        <dbReference type="ARBA" id="ARBA00022679"/>
    </source>
</evidence>
<keyword evidence="14" id="KW-0408">Iron</keyword>
<evidence type="ECO:0000256" key="6">
    <source>
        <dbReference type="ARBA" id="ARBA00022485"/>
    </source>
</evidence>
<dbReference type="EC" id="2.7.13.3" evidence="4"/>
<evidence type="ECO:0000256" key="10">
    <source>
        <dbReference type="ARBA" id="ARBA00022723"/>
    </source>
</evidence>
<evidence type="ECO:0000256" key="3">
    <source>
        <dbReference type="ARBA" id="ARBA00004496"/>
    </source>
</evidence>
<evidence type="ECO:0000259" key="20">
    <source>
        <dbReference type="PROSITE" id="PS50109"/>
    </source>
</evidence>
<evidence type="ECO:0000256" key="11">
    <source>
        <dbReference type="ARBA" id="ARBA00022741"/>
    </source>
</evidence>
<evidence type="ECO:0000256" key="4">
    <source>
        <dbReference type="ARBA" id="ARBA00012438"/>
    </source>
</evidence>
<gene>
    <name evidence="21" type="ORF">VCB98_03515</name>
</gene>
<dbReference type="EMBL" id="JAYGII010000004">
    <property type="protein sequence ID" value="MEA5444883.1"/>
    <property type="molecule type" value="Genomic_DNA"/>
</dbReference>
<dbReference type="GO" id="GO:0016020">
    <property type="term" value="C:membrane"/>
    <property type="evidence" value="ECO:0007669"/>
    <property type="project" value="InterPro"/>
</dbReference>
<reference evidence="21 22" key="1">
    <citation type="submission" date="2023-12" db="EMBL/GenBank/DDBJ databases">
        <title>Whole-genome sequencing of halo(alkali)philic microorganisms from hypersaline lakes.</title>
        <authorList>
            <person name="Sorokin D.Y."/>
            <person name="Merkel A.Y."/>
            <person name="Messina E."/>
            <person name="Yakimov M."/>
        </authorList>
    </citation>
    <scope>NUCLEOTIDE SEQUENCE [LARGE SCALE GENOMIC DNA]</scope>
    <source>
        <strain evidence="21 22">AB-CW1</strain>
    </source>
</reference>
<dbReference type="PROSITE" id="PS50109">
    <property type="entry name" value="HIS_KIN"/>
    <property type="match status" value="1"/>
</dbReference>
<dbReference type="CDD" id="cd16917">
    <property type="entry name" value="HATPase_UhpB-NarQ-NarX-like"/>
    <property type="match status" value="1"/>
</dbReference>
<dbReference type="GO" id="GO:0046872">
    <property type="term" value="F:metal ion binding"/>
    <property type="evidence" value="ECO:0007669"/>
    <property type="project" value="UniProtKB-KW"/>
</dbReference>
<evidence type="ECO:0000256" key="1">
    <source>
        <dbReference type="ARBA" id="ARBA00000085"/>
    </source>
</evidence>
<keyword evidence="7" id="KW-0963">Cytoplasm</keyword>
<evidence type="ECO:0000256" key="8">
    <source>
        <dbReference type="ARBA" id="ARBA00022553"/>
    </source>
</evidence>
<comment type="cofactor">
    <cofactor evidence="2">
        <name>[4Fe-4S] cluster</name>
        <dbReference type="ChEBI" id="CHEBI:49883"/>
    </cofactor>
</comment>
<organism evidence="21 22">
    <name type="scientific">Natronospira elongata</name>
    <dbReference type="NCBI Taxonomy" id="3110268"/>
    <lineage>
        <taxon>Bacteria</taxon>
        <taxon>Pseudomonadati</taxon>
        <taxon>Pseudomonadota</taxon>
        <taxon>Gammaproteobacteria</taxon>
        <taxon>Natronospirales</taxon>
        <taxon>Natronospiraceae</taxon>
        <taxon>Natronospira</taxon>
    </lineage>
</organism>
<dbReference type="SMART" id="SM00387">
    <property type="entry name" value="HATPase_c"/>
    <property type="match status" value="1"/>
</dbReference>
<evidence type="ECO:0000256" key="17">
    <source>
        <dbReference type="ARBA" id="ARBA00024827"/>
    </source>
</evidence>
<dbReference type="Pfam" id="PF02518">
    <property type="entry name" value="HATPase_c"/>
    <property type="match status" value="1"/>
</dbReference>
<evidence type="ECO:0000256" key="16">
    <source>
        <dbReference type="ARBA" id="ARBA00023014"/>
    </source>
</evidence>
<feature type="domain" description="Histidine kinase" evidence="20">
    <location>
        <begin position="59"/>
        <end position="245"/>
    </location>
</feature>
<keyword evidence="11" id="KW-0547">Nucleotide-binding</keyword>
<dbReference type="GO" id="GO:0000155">
    <property type="term" value="F:phosphorelay sensor kinase activity"/>
    <property type="evidence" value="ECO:0007669"/>
    <property type="project" value="InterPro"/>
</dbReference>
<evidence type="ECO:0000256" key="13">
    <source>
        <dbReference type="ARBA" id="ARBA00022840"/>
    </source>
</evidence>